<dbReference type="Proteomes" id="UP001196413">
    <property type="component" value="Unassembled WGS sequence"/>
</dbReference>
<keyword evidence="2" id="KW-1185">Reference proteome</keyword>
<evidence type="ECO:0000313" key="2">
    <source>
        <dbReference type="Proteomes" id="UP001196413"/>
    </source>
</evidence>
<dbReference type="EMBL" id="JAHQIW010004555">
    <property type="protein sequence ID" value="KAJ1362881.1"/>
    <property type="molecule type" value="Genomic_DNA"/>
</dbReference>
<reference evidence="1" key="1">
    <citation type="submission" date="2021-06" db="EMBL/GenBank/DDBJ databases">
        <title>Parelaphostrongylus tenuis whole genome reference sequence.</title>
        <authorList>
            <person name="Garwood T.J."/>
            <person name="Larsen P.A."/>
            <person name="Fountain-Jones N.M."/>
            <person name="Garbe J.R."/>
            <person name="Macchietto M.G."/>
            <person name="Kania S.A."/>
            <person name="Gerhold R.W."/>
            <person name="Richards J.E."/>
            <person name="Wolf T.M."/>
        </authorList>
    </citation>
    <scope>NUCLEOTIDE SEQUENCE</scope>
    <source>
        <strain evidence="1">MNPRO001-30</strain>
        <tissue evidence="1">Meninges</tissue>
    </source>
</reference>
<gene>
    <name evidence="1" type="ORF">KIN20_022590</name>
</gene>
<evidence type="ECO:0000313" key="1">
    <source>
        <dbReference type="EMBL" id="KAJ1362881.1"/>
    </source>
</evidence>
<sequence length="71" mass="7970">MSSQPEILEYALVVTTASSTERPSSSLRVKYSSGREIRTTDLPMTVAKYAQMIEDQADIVSYIRDHGNFVK</sequence>
<proteinExistence type="predicted"/>
<dbReference type="AlphaFoldDB" id="A0AAD5N854"/>
<accession>A0AAD5N854</accession>
<organism evidence="1 2">
    <name type="scientific">Parelaphostrongylus tenuis</name>
    <name type="common">Meningeal worm</name>
    <dbReference type="NCBI Taxonomy" id="148309"/>
    <lineage>
        <taxon>Eukaryota</taxon>
        <taxon>Metazoa</taxon>
        <taxon>Ecdysozoa</taxon>
        <taxon>Nematoda</taxon>
        <taxon>Chromadorea</taxon>
        <taxon>Rhabditida</taxon>
        <taxon>Rhabditina</taxon>
        <taxon>Rhabditomorpha</taxon>
        <taxon>Strongyloidea</taxon>
        <taxon>Metastrongylidae</taxon>
        <taxon>Parelaphostrongylus</taxon>
    </lineage>
</organism>
<name>A0AAD5N854_PARTN</name>
<protein>
    <submittedName>
        <fullName evidence="1">Uncharacterized protein</fullName>
    </submittedName>
</protein>
<comment type="caution">
    <text evidence="1">The sequence shown here is derived from an EMBL/GenBank/DDBJ whole genome shotgun (WGS) entry which is preliminary data.</text>
</comment>